<sequence>MDIDNSVIAVRSQQFHEGLREFLAFGPKEVYLSNTILTGKAASLASHIKGIDYIKDVMALRYLAAELGIAGLELESVIRTLEEVDFVKVVGSARNPERLDVRVPELRSSYYELGEYWKTLKPTDAEAAAIILLESVSSFPQTYDQMKSSLGLDQPLLNTILDISKDGALVDTLVKGGERVLYSPLSTEGKPDAVLALCKRHPELEIVSAFEEVRSYQGLPLNAIKGASANVLKNGLRLGVLSPYTVKYAGVEHQFAFTPRGGLQPEEMIILEKARAILAGVRCGQHFAGNGKIKYPEAIIRTLINEKKFRYPRTDIPEQYSLLITKGIARIEPDRFRSGYWHLHFIDTPENIRAANLAIDMLGSGDIQTTQITVDAKDFFDISGSCLGTLPSRARLTKAPTVSDELQSAILVELSKIQMGIVTYGRP</sequence>
<dbReference type="AlphaFoldDB" id="A0A560BJW8"/>
<accession>A0A560BJW8</accession>
<protein>
    <submittedName>
        <fullName evidence="1">Uncharacterized protein</fullName>
    </submittedName>
</protein>
<dbReference type="EMBL" id="VITF01000002">
    <property type="protein sequence ID" value="TWA72913.1"/>
    <property type="molecule type" value="Genomic_DNA"/>
</dbReference>
<organism evidence="1 2">
    <name type="scientific">Azospirillum brasilense</name>
    <dbReference type="NCBI Taxonomy" id="192"/>
    <lineage>
        <taxon>Bacteria</taxon>
        <taxon>Pseudomonadati</taxon>
        <taxon>Pseudomonadota</taxon>
        <taxon>Alphaproteobacteria</taxon>
        <taxon>Rhodospirillales</taxon>
        <taxon>Azospirillaceae</taxon>
        <taxon>Azospirillum</taxon>
    </lineage>
</organism>
<reference evidence="1 2" key="1">
    <citation type="submission" date="2019-06" db="EMBL/GenBank/DDBJ databases">
        <title>Genomic Encyclopedia of Type Strains, Phase IV (KMG-V): Genome sequencing to study the core and pangenomes of soil and plant-associated prokaryotes.</title>
        <authorList>
            <person name="Whitman W."/>
        </authorList>
    </citation>
    <scope>NUCLEOTIDE SEQUENCE [LARGE SCALE GENOMIC DNA]</scope>
    <source>
        <strain evidence="1 2">BR 11796</strain>
    </source>
</reference>
<proteinExistence type="predicted"/>
<evidence type="ECO:0000313" key="1">
    <source>
        <dbReference type="EMBL" id="TWA72913.1"/>
    </source>
</evidence>
<dbReference type="RefSeq" id="WP_145674051.1">
    <property type="nucleotide sequence ID" value="NZ_VITF01000002.1"/>
</dbReference>
<name>A0A560BJW8_AZOBR</name>
<comment type="caution">
    <text evidence="1">The sequence shown here is derived from an EMBL/GenBank/DDBJ whole genome shotgun (WGS) entry which is preliminary data.</text>
</comment>
<dbReference type="Proteomes" id="UP000316083">
    <property type="component" value="Unassembled WGS sequence"/>
</dbReference>
<gene>
    <name evidence="1" type="ORF">FBZ82_102515</name>
</gene>
<evidence type="ECO:0000313" key="2">
    <source>
        <dbReference type="Proteomes" id="UP000316083"/>
    </source>
</evidence>